<accession>D6U257</accession>
<keyword evidence="2" id="KW-1185">Reference proteome</keyword>
<dbReference type="InParanoid" id="D6U257"/>
<dbReference type="RefSeq" id="WP_007921069.1">
    <property type="nucleotide sequence ID" value="NZ_ADVG01000004.1"/>
</dbReference>
<evidence type="ECO:0000313" key="2">
    <source>
        <dbReference type="Proteomes" id="UP000004508"/>
    </source>
</evidence>
<proteinExistence type="predicted"/>
<dbReference type="AlphaFoldDB" id="D6U257"/>
<dbReference type="STRING" id="485913.Krac_3568"/>
<name>D6U257_KTERA</name>
<dbReference type="Proteomes" id="UP000004508">
    <property type="component" value="Unassembled WGS sequence"/>
</dbReference>
<dbReference type="OrthoDB" id="173028at2"/>
<organism evidence="1 2">
    <name type="scientific">Ktedonobacter racemifer DSM 44963</name>
    <dbReference type="NCBI Taxonomy" id="485913"/>
    <lineage>
        <taxon>Bacteria</taxon>
        <taxon>Bacillati</taxon>
        <taxon>Chloroflexota</taxon>
        <taxon>Ktedonobacteria</taxon>
        <taxon>Ktedonobacterales</taxon>
        <taxon>Ktedonobacteraceae</taxon>
        <taxon>Ktedonobacter</taxon>
    </lineage>
</organism>
<protein>
    <submittedName>
        <fullName evidence="1">Uncharacterized protein</fullName>
    </submittedName>
</protein>
<reference evidence="1 2" key="1">
    <citation type="journal article" date="2011" name="Stand. Genomic Sci.">
        <title>Non-contiguous finished genome sequence and contextual data of the filamentous soil bacterium Ktedonobacter racemifer type strain (SOSP1-21).</title>
        <authorList>
            <person name="Chang Y.J."/>
            <person name="Land M."/>
            <person name="Hauser L."/>
            <person name="Chertkov O."/>
            <person name="Del Rio T.G."/>
            <person name="Nolan M."/>
            <person name="Copeland A."/>
            <person name="Tice H."/>
            <person name="Cheng J.F."/>
            <person name="Lucas S."/>
            <person name="Han C."/>
            <person name="Goodwin L."/>
            <person name="Pitluck S."/>
            <person name="Ivanova N."/>
            <person name="Ovchinikova G."/>
            <person name="Pati A."/>
            <person name="Chen A."/>
            <person name="Palaniappan K."/>
            <person name="Mavromatis K."/>
            <person name="Liolios K."/>
            <person name="Brettin T."/>
            <person name="Fiebig A."/>
            <person name="Rohde M."/>
            <person name="Abt B."/>
            <person name="Goker M."/>
            <person name="Detter J.C."/>
            <person name="Woyke T."/>
            <person name="Bristow J."/>
            <person name="Eisen J.A."/>
            <person name="Markowitz V."/>
            <person name="Hugenholtz P."/>
            <person name="Kyrpides N.C."/>
            <person name="Klenk H.P."/>
            <person name="Lapidus A."/>
        </authorList>
    </citation>
    <scope>NUCLEOTIDE SEQUENCE [LARGE SCALE GENOMIC DNA]</scope>
    <source>
        <strain evidence="2">DSM 44963</strain>
    </source>
</reference>
<evidence type="ECO:0000313" key="1">
    <source>
        <dbReference type="EMBL" id="EFH82725.1"/>
    </source>
</evidence>
<dbReference type="EMBL" id="ADVG01000004">
    <property type="protein sequence ID" value="EFH82725.1"/>
    <property type="molecule type" value="Genomic_DNA"/>
</dbReference>
<sequence>MSQRIIPYSFSVERIYPSFSGMTEYPQFTAAPVITRPGQAQGIYITLHDPDAAEETAAMFDRWFATRSEISVVDYGTSDKQGLGFIIVEYLECDVDQLFTAILNDVAIVADYTVYGRDLMEG</sequence>
<comment type="caution">
    <text evidence="1">The sequence shown here is derived from an EMBL/GenBank/DDBJ whole genome shotgun (WGS) entry which is preliminary data.</text>
</comment>
<gene>
    <name evidence="1" type="ORF">Krac_3568</name>
</gene>